<accession>A0A067T6A1</accession>
<evidence type="ECO:0000313" key="4">
    <source>
        <dbReference type="Proteomes" id="UP000027222"/>
    </source>
</evidence>
<organism evidence="3 4">
    <name type="scientific">Galerina marginata (strain CBS 339.88)</name>
    <dbReference type="NCBI Taxonomy" id="685588"/>
    <lineage>
        <taxon>Eukaryota</taxon>
        <taxon>Fungi</taxon>
        <taxon>Dikarya</taxon>
        <taxon>Basidiomycota</taxon>
        <taxon>Agaricomycotina</taxon>
        <taxon>Agaricomycetes</taxon>
        <taxon>Agaricomycetidae</taxon>
        <taxon>Agaricales</taxon>
        <taxon>Agaricineae</taxon>
        <taxon>Strophariaceae</taxon>
        <taxon>Galerina</taxon>
    </lineage>
</organism>
<evidence type="ECO:0000256" key="1">
    <source>
        <dbReference type="ARBA" id="ARBA00022737"/>
    </source>
</evidence>
<evidence type="ECO:0000313" key="3">
    <source>
        <dbReference type="EMBL" id="KDR77877.1"/>
    </source>
</evidence>
<dbReference type="PANTHER" id="PTHR10039:SF14">
    <property type="entry name" value="NACHT DOMAIN-CONTAINING PROTEIN"/>
    <property type="match status" value="1"/>
</dbReference>
<feature type="domain" description="NACHT" evidence="2">
    <location>
        <begin position="55"/>
        <end position="204"/>
    </location>
</feature>
<feature type="non-terminal residue" evidence="3">
    <location>
        <position position="288"/>
    </location>
</feature>
<keyword evidence="4" id="KW-1185">Reference proteome</keyword>
<dbReference type="Proteomes" id="UP000027222">
    <property type="component" value="Unassembled WGS sequence"/>
</dbReference>
<evidence type="ECO:0000259" key="2">
    <source>
        <dbReference type="PROSITE" id="PS50837"/>
    </source>
</evidence>
<dbReference type="Pfam" id="PF24883">
    <property type="entry name" value="NPHP3_N"/>
    <property type="match status" value="1"/>
</dbReference>
<dbReference type="PANTHER" id="PTHR10039">
    <property type="entry name" value="AMELOGENIN"/>
    <property type="match status" value="1"/>
</dbReference>
<dbReference type="EMBL" id="KL142375">
    <property type="protein sequence ID" value="KDR77877.1"/>
    <property type="molecule type" value="Genomic_DNA"/>
</dbReference>
<sequence>MSPYTGLLLLSQSISKGAMHDSGERYPAGKCHPGTREEVLADILKWINDPFPQTEVLWLWGSAGAGKSAIMQTIAEILLELYRERYAASFFFARGVPKRAQGGLLFSTLAYQIALHVPGMRECIDRAMVIDPTLPSKSMDIQLQSLIVHPLSQCPHLPVHTPTIIIDGLDECHDSDVQHTILSLIAKALTVSRIPVRFLIASRPEYWIREIFDGVPLVDITQRISLSNSRNVDKDIRKFLEEEFEKIYAKNASIMSHVLKPWPSSTVMNRLVYNASGQFIYASTVLKF</sequence>
<dbReference type="PROSITE" id="PS50837">
    <property type="entry name" value="NACHT"/>
    <property type="match status" value="1"/>
</dbReference>
<reference evidence="4" key="1">
    <citation type="journal article" date="2014" name="Proc. Natl. Acad. Sci. U.S.A.">
        <title>Extensive sampling of basidiomycete genomes demonstrates inadequacy of the white-rot/brown-rot paradigm for wood decay fungi.</title>
        <authorList>
            <person name="Riley R."/>
            <person name="Salamov A.A."/>
            <person name="Brown D.W."/>
            <person name="Nagy L.G."/>
            <person name="Floudas D."/>
            <person name="Held B.W."/>
            <person name="Levasseur A."/>
            <person name="Lombard V."/>
            <person name="Morin E."/>
            <person name="Otillar R."/>
            <person name="Lindquist E.A."/>
            <person name="Sun H."/>
            <person name="LaButti K.M."/>
            <person name="Schmutz J."/>
            <person name="Jabbour D."/>
            <person name="Luo H."/>
            <person name="Baker S.E."/>
            <person name="Pisabarro A.G."/>
            <person name="Walton J.D."/>
            <person name="Blanchette R.A."/>
            <person name="Henrissat B."/>
            <person name="Martin F."/>
            <person name="Cullen D."/>
            <person name="Hibbett D.S."/>
            <person name="Grigoriev I.V."/>
        </authorList>
    </citation>
    <scope>NUCLEOTIDE SEQUENCE [LARGE SCALE GENOMIC DNA]</scope>
    <source>
        <strain evidence="4">CBS 339.88</strain>
    </source>
</reference>
<dbReference type="InterPro" id="IPR027417">
    <property type="entry name" value="P-loop_NTPase"/>
</dbReference>
<gene>
    <name evidence="3" type="ORF">GALMADRAFT_65493</name>
</gene>
<keyword evidence="1" id="KW-0677">Repeat</keyword>
<dbReference type="HOGENOM" id="CLU_000288_6_10_1"/>
<dbReference type="SUPFAM" id="SSF52540">
    <property type="entry name" value="P-loop containing nucleoside triphosphate hydrolases"/>
    <property type="match status" value="1"/>
</dbReference>
<dbReference type="InterPro" id="IPR056884">
    <property type="entry name" value="NPHP3-like_N"/>
</dbReference>
<protein>
    <recommendedName>
        <fullName evidence="2">NACHT domain-containing protein</fullName>
    </recommendedName>
</protein>
<dbReference type="AlphaFoldDB" id="A0A067T6A1"/>
<dbReference type="Gene3D" id="3.40.50.300">
    <property type="entry name" value="P-loop containing nucleotide triphosphate hydrolases"/>
    <property type="match status" value="1"/>
</dbReference>
<dbReference type="OrthoDB" id="2932404at2759"/>
<name>A0A067T6A1_GALM3</name>
<dbReference type="InterPro" id="IPR007111">
    <property type="entry name" value="NACHT_NTPase"/>
</dbReference>
<proteinExistence type="predicted"/>